<dbReference type="AlphaFoldDB" id="A0A5C5ZBP0"/>
<dbReference type="OrthoDB" id="9783154at2"/>
<keyword evidence="4 11" id="KW-0378">Hydrolase</keyword>
<feature type="site" description="Important for catalytic activity, responsible for pKa modulation of the active site Glu and correct orientation of both the proton donor and substrate" evidence="7">
    <location>
        <position position="855"/>
    </location>
</feature>
<protein>
    <submittedName>
        <fullName evidence="11">Arylsulfatase</fullName>
        <ecNumber evidence="11">3.1.6.1</ecNumber>
    </submittedName>
</protein>
<organism evidence="11 12">
    <name type="scientific">Novipirellula herctigrandis</name>
    <dbReference type="NCBI Taxonomy" id="2527986"/>
    <lineage>
        <taxon>Bacteria</taxon>
        <taxon>Pseudomonadati</taxon>
        <taxon>Planctomycetota</taxon>
        <taxon>Planctomycetia</taxon>
        <taxon>Pirellulales</taxon>
        <taxon>Pirellulaceae</taxon>
        <taxon>Novipirellula</taxon>
    </lineage>
</organism>
<feature type="region of interest" description="Disordered" evidence="8">
    <location>
        <begin position="514"/>
        <end position="539"/>
    </location>
</feature>
<dbReference type="Gene3D" id="2.115.10.20">
    <property type="entry name" value="Glycosyl hydrolase domain, family 43"/>
    <property type="match status" value="1"/>
</dbReference>
<dbReference type="EC" id="3.1.6.1" evidence="11"/>
<dbReference type="InterPro" id="IPR017850">
    <property type="entry name" value="Alkaline_phosphatase_core_sf"/>
</dbReference>
<feature type="chain" id="PRO_5023114824" evidence="9">
    <location>
        <begin position="21"/>
        <end position="1006"/>
    </location>
</feature>
<dbReference type="InterPro" id="IPR023296">
    <property type="entry name" value="Glyco_hydro_beta-prop_sf"/>
</dbReference>
<dbReference type="Pfam" id="PF00884">
    <property type="entry name" value="Sulfatase"/>
    <property type="match status" value="1"/>
</dbReference>
<dbReference type="Pfam" id="PF04616">
    <property type="entry name" value="Glyco_hydro_43"/>
    <property type="match status" value="1"/>
</dbReference>
<evidence type="ECO:0000256" key="8">
    <source>
        <dbReference type="SAM" id="MobiDB-lite"/>
    </source>
</evidence>
<comment type="similarity">
    <text evidence="1">Belongs to the sulfatase family.</text>
</comment>
<feature type="compositionally biased region" description="Low complexity" evidence="8">
    <location>
        <begin position="521"/>
        <end position="538"/>
    </location>
</feature>
<keyword evidence="5" id="KW-0106">Calcium</keyword>
<feature type="signal peptide" evidence="9">
    <location>
        <begin position="1"/>
        <end position="20"/>
    </location>
</feature>
<dbReference type="InterPro" id="IPR006710">
    <property type="entry name" value="Glyco_hydro_43"/>
</dbReference>
<dbReference type="CDD" id="cd16143">
    <property type="entry name" value="ARS_like"/>
    <property type="match status" value="1"/>
</dbReference>
<comment type="caution">
    <text evidence="11">The sequence shown here is derived from an EMBL/GenBank/DDBJ whole genome shotgun (WGS) entry which is preliminary data.</text>
</comment>
<keyword evidence="3" id="KW-0479">Metal-binding</keyword>
<accession>A0A5C5ZBP0</accession>
<evidence type="ECO:0000256" key="7">
    <source>
        <dbReference type="PIRSR" id="PIRSR606710-2"/>
    </source>
</evidence>
<evidence type="ECO:0000256" key="4">
    <source>
        <dbReference type="ARBA" id="ARBA00022801"/>
    </source>
</evidence>
<keyword evidence="9" id="KW-0732">Signal</keyword>
<dbReference type="Gene3D" id="3.30.1120.10">
    <property type="match status" value="1"/>
</dbReference>
<evidence type="ECO:0000256" key="2">
    <source>
        <dbReference type="ARBA" id="ARBA00009865"/>
    </source>
</evidence>
<dbReference type="EMBL" id="SJPJ01000001">
    <property type="protein sequence ID" value="TWT84722.1"/>
    <property type="molecule type" value="Genomic_DNA"/>
</dbReference>
<evidence type="ECO:0000256" key="5">
    <source>
        <dbReference type="ARBA" id="ARBA00022837"/>
    </source>
</evidence>
<dbReference type="Proteomes" id="UP000315010">
    <property type="component" value="Unassembled WGS sequence"/>
</dbReference>
<dbReference type="GO" id="GO:0046872">
    <property type="term" value="F:metal ion binding"/>
    <property type="evidence" value="ECO:0007669"/>
    <property type="project" value="UniProtKB-KW"/>
</dbReference>
<dbReference type="RefSeq" id="WP_146402554.1">
    <property type="nucleotide sequence ID" value="NZ_SJPJ01000001.1"/>
</dbReference>
<dbReference type="InterPro" id="IPR024607">
    <property type="entry name" value="Sulfatase_CS"/>
</dbReference>
<keyword evidence="6" id="KW-0326">Glycosidase</keyword>
<dbReference type="Gene3D" id="3.40.720.10">
    <property type="entry name" value="Alkaline Phosphatase, subunit A"/>
    <property type="match status" value="1"/>
</dbReference>
<dbReference type="InterPro" id="IPR000917">
    <property type="entry name" value="Sulfatase_N"/>
</dbReference>
<keyword evidence="12" id="KW-1185">Reference proteome</keyword>
<dbReference type="SUPFAM" id="SSF75005">
    <property type="entry name" value="Arabinanase/levansucrase/invertase"/>
    <property type="match status" value="1"/>
</dbReference>
<sequence precursor="true">MKTLILICTISIGLALPLNAAEQPNVVLIFADDLGYGDLGCYGATKVQTPNIDQLAREGRRFTDAHSASAVCTPSRYALLTGEYPLRANDGAGVWGPAPVTSGLIVDTEKVTIADVFKNQGYATAALGKWHLGFGAGTNNWQEPLRPGPQDLGFDYYYGLPVVNSAPPYVYVENDRIVGGDPADPLVYIGRGHNEVATPITEIPPEASQRTANLFKGAVEAHKKYNDYTVGTVLANKAVDWITANNQQPFFLYLATTHIHHPFTPGKDFQGSSDAELYGDFVQELDWMVGEVTGCLEKQGLSENTLVIFTSDNGGMLNLGGRNAVRAGHLINGDLLGFKFGAWEGGHRVPFIAKWPGKIEAGTESDQLICNVDMLASFTALTGQDSQALQSKDSVNVLPALLENPKQNIRKDLILAPKKESHLAVRKGNWIYIGARGSGGFTGSQPSHHAWGGPPAVQFVGGVNSDIEDGRLKKDAPPAQLYDLEADVNQTRNLYNEYPEVVEEMSKLLSTYAPPKRRSAPKTGNAAATNGAAKRTAAMPSTRSATFDFESGKLEPWKVVEGQFNHIVGNRDRFFHNKGECNKQGDYYLTTLETSATAERGSDQQTGLIVSPLFIPQGGEMTFRVGGGGGPATYVALCTADGTEVETASGVNNQLMQRAVWNLAPYVGKKMFIKIVDDSTTGWGHVTADNFQFDAELLVQYSETQAPELTTLKATYSEAQGIGVEEGVMRRDPSDIIKVGDLYYLWYSKGTISPGYDATVWYATSLDGHAWTEKGMALAKGEPGSWDAASVFTPNILIAEGRYWLFYTGTSRQFGKGFNPDSKIGIAVSDSPDGPWERLDTNPALKNSDNPEDFDSHLIDDACLVVREGKYWFYYKGRQLGKSPAETKLGLAIASQPQGPYKRVEDNPVIPGNHEVLVWPQGKGVAAMIGTTGPKEITRSIMVADDGLHFSKTHNVIDVPTAAGAYRPEAFSDSGAGKRIQWGVHIGKQKGSLPFIERFDLVPASN</sequence>
<reference evidence="11 12" key="1">
    <citation type="submission" date="2019-02" db="EMBL/GenBank/DDBJ databases">
        <title>Deep-cultivation of Planctomycetes and their phenomic and genomic characterization uncovers novel biology.</title>
        <authorList>
            <person name="Wiegand S."/>
            <person name="Jogler M."/>
            <person name="Boedeker C."/>
            <person name="Pinto D."/>
            <person name="Vollmers J."/>
            <person name="Rivas-Marin E."/>
            <person name="Kohn T."/>
            <person name="Peeters S.H."/>
            <person name="Heuer A."/>
            <person name="Rast P."/>
            <person name="Oberbeckmann S."/>
            <person name="Bunk B."/>
            <person name="Jeske O."/>
            <person name="Meyerdierks A."/>
            <person name="Storesund J.E."/>
            <person name="Kallscheuer N."/>
            <person name="Luecker S."/>
            <person name="Lage O.M."/>
            <person name="Pohl T."/>
            <person name="Merkel B.J."/>
            <person name="Hornburger P."/>
            <person name="Mueller R.-W."/>
            <person name="Bruemmer F."/>
            <person name="Labrenz M."/>
            <person name="Spormann A.M."/>
            <person name="Op Den Camp H."/>
            <person name="Overmann J."/>
            <person name="Amann R."/>
            <person name="Jetten M.S.M."/>
            <person name="Mascher T."/>
            <person name="Medema M.H."/>
            <person name="Devos D.P."/>
            <person name="Kaster A.-K."/>
            <person name="Ovreas L."/>
            <person name="Rohde M."/>
            <person name="Galperin M.Y."/>
            <person name="Jogler C."/>
        </authorList>
    </citation>
    <scope>NUCLEOTIDE SEQUENCE [LARGE SCALE GENOMIC DNA]</scope>
    <source>
        <strain evidence="11 12">CA13</strain>
    </source>
</reference>
<dbReference type="PROSITE" id="PS00523">
    <property type="entry name" value="SULFATASE_1"/>
    <property type="match status" value="1"/>
</dbReference>
<dbReference type="SUPFAM" id="SSF53649">
    <property type="entry name" value="Alkaline phosphatase-like"/>
    <property type="match status" value="1"/>
</dbReference>
<proteinExistence type="inferred from homology"/>
<comment type="similarity">
    <text evidence="2">Belongs to the glycosyl hydrolase 43 family.</text>
</comment>
<dbReference type="PANTHER" id="PTHR42693:SF53">
    <property type="entry name" value="ENDO-4-O-SULFATASE"/>
    <property type="match status" value="1"/>
</dbReference>
<evidence type="ECO:0000256" key="9">
    <source>
        <dbReference type="SAM" id="SignalP"/>
    </source>
</evidence>
<gene>
    <name evidence="11" type="primary">atsA_140</name>
    <name evidence="11" type="ORF">CA13_62020</name>
</gene>
<name>A0A5C5ZBP0_9BACT</name>
<evidence type="ECO:0000256" key="3">
    <source>
        <dbReference type="ARBA" id="ARBA00022723"/>
    </source>
</evidence>
<dbReference type="GO" id="GO:0004553">
    <property type="term" value="F:hydrolase activity, hydrolyzing O-glycosyl compounds"/>
    <property type="evidence" value="ECO:0007669"/>
    <property type="project" value="InterPro"/>
</dbReference>
<dbReference type="GO" id="GO:0004065">
    <property type="term" value="F:arylsulfatase activity"/>
    <property type="evidence" value="ECO:0007669"/>
    <property type="project" value="UniProtKB-EC"/>
</dbReference>
<evidence type="ECO:0000259" key="10">
    <source>
        <dbReference type="Pfam" id="PF00884"/>
    </source>
</evidence>
<dbReference type="PANTHER" id="PTHR42693">
    <property type="entry name" value="ARYLSULFATASE FAMILY MEMBER"/>
    <property type="match status" value="1"/>
</dbReference>
<feature type="domain" description="Sulfatase N-terminal" evidence="10">
    <location>
        <begin position="24"/>
        <end position="383"/>
    </location>
</feature>
<evidence type="ECO:0000256" key="6">
    <source>
        <dbReference type="ARBA" id="ARBA00023295"/>
    </source>
</evidence>
<evidence type="ECO:0000313" key="11">
    <source>
        <dbReference type="EMBL" id="TWT84722.1"/>
    </source>
</evidence>
<evidence type="ECO:0000256" key="1">
    <source>
        <dbReference type="ARBA" id="ARBA00008779"/>
    </source>
</evidence>
<dbReference type="InterPro" id="IPR050738">
    <property type="entry name" value="Sulfatase"/>
</dbReference>
<dbReference type="GO" id="GO:0005975">
    <property type="term" value="P:carbohydrate metabolic process"/>
    <property type="evidence" value="ECO:0007669"/>
    <property type="project" value="InterPro"/>
</dbReference>
<evidence type="ECO:0000313" key="12">
    <source>
        <dbReference type="Proteomes" id="UP000315010"/>
    </source>
</evidence>